<name>A0A7J0BGQ2_9BACT</name>
<keyword evidence="10" id="KW-1185">Reference proteome</keyword>
<dbReference type="HAMAP" id="MF_00210">
    <property type="entry name" value="EPSP_synth"/>
    <property type="match status" value="1"/>
</dbReference>
<comment type="subcellular location">
    <subcellularLocation>
        <location evidence="7">Cytoplasm</location>
    </subcellularLocation>
</comment>
<dbReference type="InterPro" id="IPR001986">
    <property type="entry name" value="Enolpyruvate_Tfrase_dom"/>
</dbReference>
<feature type="binding site" evidence="7">
    <location>
        <position position="14"/>
    </location>
    <ligand>
        <name>3-phosphoshikimate</name>
        <dbReference type="ChEBI" id="CHEBI:145989"/>
    </ligand>
</feature>
<dbReference type="PANTHER" id="PTHR21090:SF5">
    <property type="entry name" value="PENTAFUNCTIONAL AROM POLYPEPTIDE"/>
    <property type="match status" value="1"/>
</dbReference>
<feature type="binding site" evidence="7">
    <location>
        <position position="162"/>
    </location>
    <ligand>
        <name>3-phosphoshikimate</name>
        <dbReference type="ChEBI" id="CHEBI:145989"/>
    </ligand>
</feature>
<gene>
    <name evidence="7 9" type="primary">aroA</name>
    <name evidence="9" type="ORF">DSM101010T_06500</name>
</gene>
<dbReference type="GO" id="GO:0005737">
    <property type="term" value="C:cytoplasm"/>
    <property type="evidence" value="ECO:0007669"/>
    <property type="project" value="UniProtKB-SubCell"/>
</dbReference>
<feature type="active site" description="Proton acceptor" evidence="7">
    <location>
        <position position="324"/>
    </location>
</feature>
<feature type="binding site" evidence="7">
    <location>
        <position position="116"/>
    </location>
    <ligand>
        <name>phosphoenolpyruvate</name>
        <dbReference type="ChEBI" id="CHEBI:58702"/>
    </ligand>
</feature>
<dbReference type="EMBL" id="BLVO01000005">
    <property type="protein sequence ID" value="GFM32285.1"/>
    <property type="molecule type" value="Genomic_DNA"/>
</dbReference>
<feature type="binding site" evidence="7">
    <location>
        <position position="164"/>
    </location>
    <ligand>
        <name>phosphoenolpyruvate</name>
        <dbReference type="ChEBI" id="CHEBI:58702"/>
    </ligand>
</feature>
<dbReference type="RefSeq" id="WP_174403998.1">
    <property type="nucleotide sequence ID" value="NZ_BLVO01000005.1"/>
</dbReference>
<evidence type="ECO:0000256" key="4">
    <source>
        <dbReference type="ARBA" id="ARBA00022679"/>
    </source>
</evidence>
<feature type="binding site" evidence="7">
    <location>
        <position position="402"/>
    </location>
    <ligand>
        <name>phosphoenolpyruvate</name>
        <dbReference type="ChEBI" id="CHEBI:58702"/>
    </ligand>
</feature>
<protein>
    <recommendedName>
        <fullName evidence="7">3-phosphoshikimate 1-carboxyvinyltransferase</fullName>
        <ecNumber evidence="7">2.5.1.19</ecNumber>
    </recommendedName>
    <alternativeName>
        <fullName evidence="7">5-enolpyruvylshikimate-3-phosphate synthase</fullName>
        <shortName evidence="7">EPSP synthase</shortName>
        <shortName evidence="7">EPSPS</shortName>
    </alternativeName>
</protein>
<feature type="binding site" evidence="7">
    <location>
        <position position="190"/>
    </location>
    <ligand>
        <name>3-phosphoshikimate</name>
        <dbReference type="ChEBI" id="CHEBI:145989"/>
    </ligand>
</feature>
<sequence>MSKVIEIEAPASKSVSHRMVIGAALGVGESRLANVLESDDLKRTMEIMQACGSRIERLGDGLYAISGVAGTPAGGRDEPVSCYVAESGTTCRLMTAIVAAGLGRFRIHGAPRMHERPIGELVMALRMLNVGVEWEGKAGYPPLIIDTDGMPGGEVNIGMDESSQYLSGLLMAGPLGKTLTINVTGKKVVSWPYVGLTLKAMEEFGHKFRVEMLEDGQWVEKDWRTIRNVVPGKTRFVVKPGFYHAGDYRVEGDWSNASYFLGAGAVGPNPVRISGLRADSLQGDKAMLKILQDMGAKVDIEPDAVTVHPSRLKGITVDMGDCPDIVPTVAAVAAYAEGPTTVTNVGHLRIKECDRLAGPAAQLAKAGIKVDVHEDGLTVHPAGRESIKAPAGTVFEAYNDHRMAMSLSLLCFAGVQVELDDPKCVAKSFPGFWRKWAKVSA</sequence>
<feature type="binding site" evidence="7">
    <location>
        <position position="427"/>
    </location>
    <ligand>
        <name>phosphoenolpyruvate</name>
        <dbReference type="ChEBI" id="CHEBI:58702"/>
    </ligand>
</feature>
<comment type="catalytic activity">
    <reaction evidence="6">
        <text>3-phosphoshikimate + phosphoenolpyruvate = 5-O-(1-carboxyvinyl)-3-phosphoshikimate + phosphate</text>
        <dbReference type="Rhea" id="RHEA:21256"/>
        <dbReference type="ChEBI" id="CHEBI:43474"/>
        <dbReference type="ChEBI" id="CHEBI:57701"/>
        <dbReference type="ChEBI" id="CHEBI:58702"/>
        <dbReference type="ChEBI" id="CHEBI:145989"/>
        <dbReference type="EC" id="2.5.1.19"/>
    </reaction>
    <physiologicalReaction direction="left-to-right" evidence="6">
        <dbReference type="Rhea" id="RHEA:21257"/>
    </physiologicalReaction>
</comment>
<dbReference type="InterPro" id="IPR006264">
    <property type="entry name" value="EPSP_synthase"/>
</dbReference>
<proteinExistence type="inferred from homology"/>
<keyword evidence="3 7" id="KW-0028">Amino-acid biosynthesis</keyword>
<feature type="domain" description="Enolpyruvate transferase" evidence="8">
    <location>
        <begin position="232"/>
        <end position="436"/>
    </location>
</feature>
<dbReference type="PIRSF" id="PIRSF000505">
    <property type="entry name" value="EPSPS"/>
    <property type="match status" value="1"/>
</dbReference>
<evidence type="ECO:0000256" key="6">
    <source>
        <dbReference type="ARBA" id="ARBA00044633"/>
    </source>
</evidence>
<feature type="binding site" evidence="7">
    <location>
        <position position="324"/>
    </location>
    <ligand>
        <name>3-phosphoshikimate</name>
        <dbReference type="ChEBI" id="CHEBI:145989"/>
    </ligand>
</feature>
<evidence type="ECO:0000259" key="8">
    <source>
        <dbReference type="Pfam" id="PF00275"/>
    </source>
</evidence>
<feature type="binding site" evidence="7">
    <location>
        <position position="13"/>
    </location>
    <ligand>
        <name>3-phosphoshikimate</name>
        <dbReference type="ChEBI" id="CHEBI:145989"/>
    </ligand>
</feature>
<comment type="caution">
    <text evidence="7">Lacks conserved residue(s) required for the propagation of feature annotation.</text>
</comment>
<dbReference type="InterPro" id="IPR013792">
    <property type="entry name" value="RNA3'P_cycl/enolpyr_Trfase_a/b"/>
</dbReference>
<dbReference type="AlphaFoldDB" id="A0A7J0BGQ2"/>
<dbReference type="InterPro" id="IPR036968">
    <property type="entry name" value="Enolpyruvate_Tfrase_sf"/>
</dbReference>
<evidence type="ECO:0000313" key="9">
    <source>
        <dbReference type="EMBL" id="GFM32285.1"/>
    </source>
</evidence>
<dbReference type="GO" id="GO:0008652">
    <property type="term" value="P:amino acid biosynthetic process"/>
    <property type="evidence" value="ECO:0007669"/>
    <property type="project" value="UniProtKB-KW"/>
</dbReference>
<dbReference type="NCBIfam" id="TIGR01356">
    <property type="entry name" value="aroA"/>
    <property type="match status" value="1"/>
</dbReference>
<feature type="binding site" evidence="7">
    <location>
        <position position="351"/>
    </location>
    <ligand>
        <name>3-phosphoshikimate</name>
        <dbReference type="ChEBI" id="CHEBI:145989"/>
    </ligand>
</feature>
<evidence type="ECO:0000256" key="2">
    <source>
        <dbReference type="ARBA" id="ARBA00009948"/>
    </source>
</evidence>
<comment type="caution">
    <text evidence="9">The sequence shown here is derived from an EMBL/GenBank/DDBJ whole genome shotgun (WGS) entry which is preliminary data.</text>
</comment>
<dbReference type="EC" id="2.5.1.19" evidence="7"/>
<comment type="subunit">
    <text evidence="7">Monomer.</text>
</comment>
<dbReference type="UniPathway" id="UPA00053">
    <property type="reaction ID" value="UER00089"/>
</dbReference>
<comment type="pathway">
    <text evidence="1 7">Metabolic intermediate biosynthesis; chorismate biosynthesis; chorismate from D-erythrose 4-phosphate and phosphoenolpyruvate: step 6/7.</text>
</comment>
<feature type="binding site" evidence="7">
    <location>
        <position position="355"/>
    </location>
    <ligand>
        <name>phosphoenolpyruvate</name>
        <dbReference type="ChEBI" id="CHEBI:58702"/>
    </ligand>
</feature>
<feature type="binding site" evidence="7">
    <location>
        <position position="163"/>
    </location>
    <ligand>
        <name>3-phosphoshikimate</name>
        <dbReference type="ChEBI" id="CHEBI:145989"/>
    </ligand>
</feature>
<dbReference type="CDD" id="cd01556">
    <property type="entry name" value="EPSP_synthase"/>
    <property type="match status" value="1"/>
</dbReference>
<comment type="function">
    <text evidence="7">Catalyzes the transfer of the enolpyruvyl moiety of phosphoenolpyruvate (PEP) to the 5-hydroxyl of shikimate-3-phosphate (S3P) to produce enolpyruvyl shikimate-3-phosphate and inorganic phosphate.</text>
</comment>
<keyword evidence="5 7" id="KW-0057">Aromatic amino acid biosynthesis</keyword>
<dbReference type="Gene3D" id="3.65.10.10">
    <property type="entry name" value="Enolpyruvate transferase domain"/>
    <property type="match status" value="2"/>
</dbReference>
<evidence type="ECO:0000313" key="10">
    <source>
        <dbReference type="Proteomes" id="UP000503840"/>
    </source>
</evidence>
<accession>A0A7J0BGQ2</accession>
<dbReference type="GO" id="GO:0009073">
    <property type="term" value="P:aromatic amino acid family biosynthetic process"/>
    <property type="evidence" value="ECO:0007669"/>
    <property type="project" value="UniProtKB-KW"/>
</dbReference>
<keyword evidence="4 7" id="KW-0808">Transferase</keyword>
<dbReference type="GO" id="GO:0003866">
    <property type="term" value="F:3-phosphoshikimate 1-carboxyvinyltransferase activity"/>
    <property type="evidence" value="ECO:0007669"/>
    <property type="project" value="UniProtKB-UniRule"/>
</dbReference>
<evidence type="ECO:0000256" key="3">
    <source>
        <dbReference type="ARBA" id="ARBA00022605"/>
    </source>
</evidence>
<feature type="domain" description="Enolpyruvate transferase" evidence="8">
    <location>
        <begin position="6"/>
        <end position="210"/>
    </location>
</feature>
<keyword evidence="7" id="KW-0963">Cytoplasm</keyword>
<comment type="similarity">
    <text evidence="2 7">Belongs to the EPSP synthase family.</text>
</comment>
<reference evidence="9 10" key="1">
    <citation type="submission" date="2020-05" db="EMBL/GenBank/DDBJ databases">
        <title>Draft genome sequence of Desulfovibrio sp. strain HN2T.</title>
        <authorList>
            <person name="Ueno A."/>
            <person name="Tamazawa S."/>
            <person name="Tamamura S."/>
            <person name="Murakami T."/>
            <person name="Kiyama T."/>
            <person name="Inomata H."/>
            <person name="Amano Y."/>
            <person name="Miyakawa K."/>
            <person name="Tamaki H."/>
            <person name="Naganuma T."/>
            <person name="Kaneko K."/>
        </authorList>
    </citation>
    <scope>NUCLEOTIDE SEQUENCE [LARGE SCALE GENOMIC DNA]</scope>
    <source>
        <strain evidence="9 10">HN2</strain>
    </source>
</reference>
<dbReference type="PANTHER" id="PTHR21090">
    <property type="entry name" value="AROM/DEHYDROQUINATE SYNTHASE"/>
    <property type="match status" value="1"/>
</dbReference>
<feature type="binding site" evidence="7">
    <location>
        <position position="88"/>
    </location>
    <ligand>
        <name>phosphoenolpyruvate</name>
        <dbReference type="ChEBI" id="CHEBI:58702"/>
    </ligand>
</feature>
<evidence type="ECO:0000256" key="7">
    <source>
        <dbReference type="HAMAP-Rule" id="MF_00210"/>
    </source>
</evidence>
<dbReference type="Proteomes" id="UP000503840">
    <property type="component" value="Unassembled WGS sequence"/>
</dbReference>
<feature type="binding site" evidence="7">
    <location>
        <position position="13"/>
    </location>
    <ligand>
        <name>phosphoenolpyruvate</name>
        <dbReference type="ChEBI" id="CHEBI:58702"/>
    </ligand>
</feature>
<dbReference type="SUPFAM" id="SSF55205">
    <property type="entry name" value="EPT/RTPC-like"/>
    <property type="match status" value="1"/>
</dbReference>
<feature type="binding site" evidence="7">
    <location>
        <position position="164"/>
    </location>
    <ligand>
        <name>3-phosphoshikimate</name>
        <dbReference type="ChEBI" id="CHEBI:145989"/>
    </ligand>
</feature>
<evidence type="ECO:0000256" key="5">
    <source>
        <dbReference type="ARBA" id="ARBA00023141"/>
    </source>
</evidence>
<dbReference type="Pfam" id="PF00275">
    <property type="entry name" value="EPSP_synthase"/>
    <property type="match status" value="2"/>
</dbReference>
<dbReference type="GO" id="GO:0009423">
    <property type="term" value="P:chorismate biosynthetic process"/>
    <property type="evidence" value="ECO:0007669"/>
    <property type="project" value="UniProtKB-UniRule"/>
</dbReference>
<evidence type="ECO:0000256" key="1">
    <source>
        <dbReference type="ARBA" id="ARBA00004811"/>
    </source>
</evidence>
<feature type="binding site" evidence="7">
    <location>
        <position position="18"/>
    </location>
    <ligand>
        <name>3-phosphoshikimate</name>
        <dbReference type="ChEBI" id="CHEBI:145989"/>
    </ligand>
</feature>
<organism evidence="9 10">
    <name type="scientific">Desulfovibrio subterraneus</name>
    <dbReference type="NCBI Taxonomy" id="2718620"/>
    <lineage>
        <taxon>Bacteria</taxon>
        <taxon>Pseudomonadati</taxon>
        <taxon>Thermodesulfobacteriota</taxon>
        <taxon>Desulfovibrionia</taxon>
        <taxon>Desulfovibrionales</taxon>
        <taxon>Desulfovibrionaceae</taxon>
        <taxon>Desulfovibrio</taxon>
    </lineage>
</organism>